<reference evidence="2" key="1">
    <citation type="submission" date="2023-10" db="EMBL/GenBank/DDBJ databases">
        <title>Genome assembly of Pristionchus species.</title>
        <authorList>
            <person name="Yoshida K."/>
            <person name="Sommer R.J."/>
        </authorList>
    </citation>
    <scope>NUCLEOTIDE SEQUENCE</scope>
    <source>
        <strain evidence="2">RS0144</strain>
    </source>
</reference>
<keyword evidence="3" id="KW-1185">Reference proteome</keyword>
<evidence type="ECO:0000313" key="3">
    <source>
        <dbReference type="Proteomes" id="UP001432027"/>
    </source>
</evidence>
<dbReference type="AlphaFoldDB" id="A0AAV5STY9"/>
<comment type="caution">
    <text evidence="2">The sequence shown here is derived from an EMBL/GenBank/DDBJ whole genome shotgun (WGS) entry which is preliminary data.</text>
</comment>
<keyword evidence="1" id="KW-0732">Signal</keyword>
<proteinExistence type="predicted"/>
<evidence type="ECO:0008006" key="4">
    <source>
        <dbReference type="Google" id="ProtNLM"/>
    </source>
</evidence>
<evidence type="ECO:0000313" key="2">
    <source>
        <dbReference type="EMBL" id="GMS86817.1"/>
    </source>
</evidence>
<accession>A0AAV5STY9</accession>
<dbReference type="Gene3D" id="3.30.1120.10">
    <property type="match status" value="1"/>
</dbReference>
<name>A0AAV5STY9_9BILA</name>
<sequence length="171" mass="19526">MIILNLIIMVSIILLAGAKVTSYLKPSYYYRGNFLSALSIGTFKVEYYHSHDSVTHVCSGETTTYAWFYTKKCLELIINDPPLLYNISLSQAPVLVTNMDLRSQMLNKASTLLMKRLEAMSEATEECELNSCCYPLACSCPNLRPTQISFKRKRLRNEVARILYEAKYTQP</sequence>
<feature type="chain" id="PRO_5043932812" description="Phlebovirus glycoprotein G2 fusion domain-containing protein" evidence="1">
    <location>
        <begin position="19"/>
        <end position="171"/>
    </location>
</feature>
<gene>
    <name evidence="2" type="ORF">PENTCL1PPCAC_8992</name>
</gene>
<protein>
    <recommendedName>
        <fullName evidence="4">Phlebovirus glycoprotein G2 fusion domain-containing protein</fullName>
    </recommendedName>
</protein>
<dbReference type="EMBL" id="BTSX01000002">
    <property type="protein sequence ID" value="GMS86817.1"/>
    <property type="molecule type" value="Genomic_DNA"/>
</dbReference>
<organism evidence="2 3">
    <name type="scientific">Pristionchus entomophagus</name>
    <dbReference type="NCBI Taxonomy" id="358040"/>
    <lineage>
        <taxon>Eukaryota</taxon>
        <taxon>Metazoa</taxon>
        <taxon>Ecdysozoa</taxon>
        <taxon>Nematoda</taxon>
        <taxon>Chromadorea</taxon>
        <taxon>Rhabditida</taxon>
        <taxon>Rhabditina</taxon>
        <taxon>Diplogasteromorpha</taxon>
        <taxon>Diplogasteroidea</taxon>
        <taxon>Neodiplogasteridae</taxon>
        <taxon>Pristionchus</taxon>
    </lineage>
</organism>
<feature type="signal peptide" evidence="1">
    <location>
        <begin position="1"/>
        <end position="18"/>
    </location>
</feature>
<dbReference type="Proteomes" id="UP001432027">
    <property type="component" value="Unassembled WGS sequence"/>
</dbReference>
<evidence type="ECO:0000256" key="1">
    <source>
        <dbReference type="SAM" id="SignalP"/>
    </source>
</evidence>